<dbReference type="Pfam" id="PF01408">
    <property type="entry name" value="GFO_IDH_MocA"/>
    <property type="match status" value="1"/>
</dbReference>
<evidence type="ECO:0000259" key="3">
    <source>
        <dbReference type="Pfam" id="PF01408"/>
    </source>
</evidence>
<evidence type="ECO:0000313" key="6">
    <source>
        <dbReference type="Proteomes" id="UP000068067"/>
    </source>
</evidence>
<feature type="domain" description="GFO/IDH/MocA-like oxidoreductase" evidence="4">
    <location>
        <begin position="133"/>
        <end position="255"/>
    </location>
</feature>
<proteinExistence type="inferred from homology"/>
<dbReference type="STRING" id="931089.CDES_09520"/>
<reference evidence="5 6" key="1">
    <citation type="submission" date="2014-08" db="EMBL/GenBank/DDBJ databases">
        <title>Complete genome sequence of Corynebacterium deserti GIMN1.010 (=DSM 45689), isolated from desert sand in western China.</title>
        <authorList>
            <person name="Ruckert C."/>
            <person name="Albersmeier A."/>
            <person name="Kalinowski J."/>
        </authorList>
    </citation>
    <scope>NUCLEOTIDE SEQUENCE [LARGE SCALE GENOMIC DNA]</scope>
    <source>
        <strain evidence="5 6">GIMN1.010</strain>
    </source>
</reference>
<name>A0A0M4CQP8_9CORY</name>
<evidence type="ECO:0000313" key="5">
    <source>
        <dbReference type="EMBL" id="ALC06292.1"/>
    </source>
</evidence>
<dbReference type="RefSeq" id="WP_053545248.1">
    <property type="nucleotide sequence ID" value="NZ_CP009220.1"/>
</dbReference>
<evidence type="ECO:0000259" key="4">
    <source>
        <dbReference type="Pfam" id="PF22725"/>
    </source>
</evidence>
<organism evidence="5 6">
    <name type="scientific">Corynebacterium deserti GIMN1.010</name>
    <dbReference type="NCBI Taxonomy" id="931089"/>
    <lineage>
        <taxon>Bacteria</taxon>
        <taxon>Bacillati</taxon>
        <taxon>Actinomycetota</taxon>
        <taxon>Actinomycetes</taxon>
        <taxon>Mycobacteriales</taxon>
        <taxon>Corynebacteriaceae</taxon>
        <taxon>Corynebacterium</taxon>
    </lineage>
</organism>
<sequence length="354" mass="37185">MTPNKPLRVALIGAGRIGSSHARILAHRVVGADLVAVVDPTPSAEHLATELGIVAYATAAELFDHDPVDAVIITTPARTHADLVVEAAAKGVHVFVEKPMAVTLNDAERAIAAARAADVVLQVGFNRRFAAGFAAARRRIEAGDIGQPQLLRSLTRDPGPYAGDPYTVPQWTIFLETLIHDFDTLCYLNPSARPVEVTAHADCLVVPEAFDSGFLDTATVTIRFDNGALATAEASFSAVYGYDVRGEVFGSHGMMTMGDIRATDMTFYGAGGQSSATSRADTELLYDAYLSELQSFVDAITTGRPSAVPGEAARTALTIALGAIRSVELGESVALSSSNSTASTTGVHAEKEGI</sequence>
<dbReference type="OrthoDB" id="256869at2"/>
<keyword evidence="2 5" id="KW-0560">Oxidoreductase</keyword>
<dbReference type="Gene3D" id="3.40.50.720">
    <property type="entry name" value="NAD(P)-binding Rossmann-like Domain"/>
    <property type="match status" value="1"/>
</dbReference>
<protein>
    <submittedName>
        <fullName evidence="5">Dehydrogenase</fullName>
        <ecNumber evidence="5">1.1.1.18</ecNumber>
    </submittedName>
</protein>
<accession>A0A0M4CQP8</accession>
<dbReference type="AlphaFoldDB" id="A0A0M4CQP8"/>
<dbReference type="EC" id="1.1.1.18" evidence="5"/>
<dbReference type="Proteomes" id="UP000068067">
    <property type="component" value="Chromosome"/>
</dbReference>
<dbReference type="PANTHER" id="PTHR42840">
    <property type="entry name" value="NAD(P)-BINDING ROSSMANN-FOLD SUPERFAMILY PROTEIN-RELATED"/>
    <property type="match status" value="1"/>
</dbReference>
<gene>
    <name evidence="5" type="ORF">CDES_09520</name>
</gene>
<dbReference type="SUPFAM" id="SSF55347">
    <property type="entry name" value="Glyceraldehyde-3-phosphate dehydrogenase-like, C-terminal domain"/>
    <property type="match status" value="1"/>
</dbReference>
<dbReference type="InterPro" id="IPR000683">
    <property type="entry name" value="Gfo/Idh/MocA-like_OxRdtase_N"/>
</dbReference>
<dbReference type="SUPFAM" id="SSF51735">
    <property type="entry name" value="NAD(P)-binding Rossmann-fold domains"/>
    <property type="match status" value="1"/>
</dbReference>
<evidence type="ECO:0000256" key="1">
    <source>
        <dbReference type="ARBA" id="ARBA00010928"/>
    </source>
</evidence>
<dbReference type="Gene3D" id="3.30.360.10">
    <property type="entry name" value="Dihydrodipicolinate Reductase, domain 2"/>
    <property type="match status" value="1"/>
</dbReference>
<dbReference type="GO" id="GO:0000166">
    <property type="term" value="F:nucleotide binding"/>
    <property type="evidence" value="ECO:0007669"/>
    <property type="project" value="InterPro"/>
</dbReference>
<comment type="similarity">
    <text evidence="1">Belongs to the Gfo/Idh/MocA family.</text>
</comment>
<dbReference type="EMBL" id="CP009220">
    <property type="protein sequence ID" value="ALC06292.1"/>
    <property type="molecule type" value="Genomic_DNA"/>
</dbReference>
<dbReference type="KEGG" id="cdx:CDES_09520"/>
<dbReference type="Pfam" id="PF22725">
    <property type="entry name" value="GFO_IDH_MocA_C3"/>
    <property type="match status" value="1"/>
</dbReference>
<keyword evidence="6" id="KW-1185">Reference proteome</keyword>
<feature type="domain" description="Gfo/Idh/MocA-like oxidoreductase N-terminal" evidence="3">
    <location>
        <begin position="7"/>
        <end position="125"/>
    </location>
</feature>
<dbReference type="InterPro" id="IPR036291">
    <property type="entry name" value="NAD(P)-bd_dom_sf"/>
</dbReference>
<dbReference type="GO" id="GO:0050112">
    <property type="term" value="F:inositol 2-dehydrogenase (NAD+) activity"/>
    <property type="evidence" value="ECO:0007669"/>
    <property type="project" value="UniProtKB-EC"/>
</dbReference>
<evidence type="ECO:0000256" key="2">
    <source>
        <dbReference type="ARBA" id="ARBA00023002"/>
    </source>
</evidence>
<dbReference type="InterPro" id="IPR055170">
    <property type="entry name" value="GFO_IDH_MocA-like_dom"/>
</dbReference>
<dbReference type="PANTHER" id="PTHR42840:SF3">
    <property type="entry name" value="BINDING ROSSMANN FOLD OXIDOREDUCTASE, PUTATIVE (AFU_ORTHOLOGUE AFUA_2G10240)-RELATED"/>
    <property type="match status" value="1"/>
</dbReference>
<dbReference type="PATRIC" id="fig|931089.4.peg.1922"/>